<dbReference type="InterPro" id="IPR011641">
    <property type="entry name" value="Tyr-kin_ephrin_A/B_rcpt-like"/>
</dbReference>
<dbReference type="Pfam" id="PF07699">
    <property type="entry name" value="Ephrin_rec_like"/>
    <property type="match status" value="1"/>
</dbReference>
<dbReference type="InterPro" id="IPR009030">
    <property type="entry name" value="Growth_fac_rcpt_cys_sf"/>
</dbReference>
<feature type="compositionally biased region" description="Pro residues" evidence="1">
    <location>
        <begin position="348"/>
        <end position="370"/>
    </location>
</feature>
<evidence type="ECO:0000313" key="3">
    <source>
        <dbReference type="EMBL" id="CEF98238.1"/>
    </source>
</evidence>
<protein>
    <submittedName>
        <fullName evidence="3">Insulin-like growth factor binding protein,N-terminal</fullName>
    </submittedName>
</protein>
<sequence>MTMGAFARARAQTATTSCVEPGERAIFVSYSENAPDAVFKTVDGDACLAGGGRGVGCCPGSVCPRENCEPEENEVEVKEGVNVTQKFYTCRCERCARGTAQPLAARSACVDCPAGWYNDVEGAATCKPCPIGTYSNRVKNAEGCAPCGEGTSGTSSLEEYYAATTKSLRAPPAGEPGSTFDSTLAATSCTACPAGTYGGGAGSGCTPCAPGSYSLGSATSCAPCPANTYSTESGGTSLRSCLPCAAGEATDGTGSTSCFRVCPSTALTCAADEKRAAGFYEAAESGRRPVVSSSAADDITAYKLERCRKGCVKLRERCRSGCDTAAFDFWCDSKDTPNENDCDKFPLAVPPPPPPSTAAVPPPPPPSTAT</sequence>
<feature type="region of interest" description="Disordered" evidence="1">
    <location>
        <begin position="342"/>
        <end position="370"/>
    </location>
</feature>
<dbReference type="GO" id="GO:0016020">
    <property type="term" value="C:membrane"/>
    <property type="evidence" value="ECO:0007669"/>
    <property type="project" value="TreeGrafter"/>
</dbReference>
<dbReference type="EMBL" id="CAID01000006">
    <property type="protein sequence ID" value="CEF98238.1"/>
    <property type="molecule type" value="Genomic_DNA"/>
</dbReference>
<dbReference type="PANTHER" id="PTHR22727:SF15">
    <property type="entry name" value="MRH DOMAIN-CONTAINING PROTEIN"/>
    <property type="match status" value="1"/>
</dbReference>
<comment type="caution">
    <text evidence="3">The sequence shown here is derived from an EMBL/GenBank/DDBJ whole genome shotgun (WGS) entry which is preliminary data.</text>
</comment>
<dbReference type="Gene3D" id="2.10.50.10">
    <property type="entry name" value="Tumor Necrosis Factor Receptor, subunit A, domain 2"/>
    <property type="match status" value="2"/>
</dbReference>
<name>A0A090N3J7_OSTTA</name>
<dbReference type="InParanoid" id="A0A090N3J7"/>
<dbReference type="GeneID" id="34945885"/>
<dbReference type="STRING" id="70448.A0A090N3J7"/>
<accession>A0A090N3J7</accession>
<evidence type="ECO:0000259" key="2">
    <source>
        <dbReference type="Pfam" id="PF07699"/>
    </source>
</evidence>
<evidence type="ECO:0000313" key="4">
    <source>
        <dbReference type="Proteomes" id="UP000009170"/>
    </source>
</evidence>
<gene>
    <name evidence="3" type="ORF">OT_ostta06g00710</name>
</gene>
<organism evidence="3 4">
    <name type="scientific">Ostreococcus tauri</name>
    <name type="common">Marine green alga</name>
    <dbReference type="NCBI Taxonomy" id="70448"/>
    <lineage>
        <taxon>Eukaryota</taxon>
        <taxon>Viridiplantae</taxon>
        <taxon>Chlorophyta</taxon>
        <taxon>Mamiellophyceae</taxon>
        <taxon>Mamiellales</taxon>
        <taxon>Bathycoccaceae</taxon>
        <taxon>Ostreococcus</taxon>
    </lineage>
</organism>
<dbReference type="PANTHER" id="PTHR22727">
    <property type="entry name" value="PROTEIN CBG13728"/>
    <property type="match status" value="1"/>
</dbReference>
<dbReference type="AlphaFoldDB" id="A0A090N3J7"/>
<reference evidence="4" key="1">
    <citation type="journal article" date="2006" name="Proc. Natl. Acad. Sci. U.S.A.">
        <title>Genome analysis of the smallest free-living eukaryote Ostreococcus tauri unveils many unique features.</title>
        <authorList>
            <person name="Derelle E."/>
            <person name="Ferraz C."/>
            <person name="Rombauts S."/>
            <person name="Rouze P."/>
            <person name="Worden A.Z."/>
            <person name="Robbens S."/>
            <person name="Partensky F."/>
            <person name="Degroeve S."/>
            <person name="Echeynie S."/>
            <person name="Cooke R."/>
            <person name="Saeys Y."/>
            <person name="Wuyts J."/>
            <person name="Jabbari K."/>
            <person name="Bowler C."/>
            <person name="Panaud O."/>
            <person name="Piegu B."/>
            <person name="Ball S.G."/>
            <person name="Ral J.-P."/>
            <person name="Bouget F.-Y."/>
            <person name="Piganeau G."/>
            <person name="De Baets B."/>
            <person name="Picard A."/>
            <person name="Delseny M."/>
            <person name="Demaille J."/>
            <person name="Van de Peer Y."/>
            <person name="Moreau H."/>
        </authorList>
    </citation>
    <scope>NUCLEOTIDE SEQUENCE [LARGE SCALE GENOMIC DNA]</scope>
    <source>
        <strain evidence="4">OTTH 0595 / CCAP 157/2 / RCC745</strain>
    </source>
</reference>
<dbReference type="OrthoDB" id="527488at2759"/>
<reference evidence="3 4" key="2">
    <citation type="journal article" date="2014" name="BMC Genomics">
        <title>An improved genome of the model marine alga Ostreococcus tauri unfolds by assessing Illumina de novo assemblies.</title>
        <authorList>
            <person name="Blanc-Mathieu R."/>
            <person name="Verhelst B."/>
            <person name="Derelle E."/>
            <person name="Rombauts S."/>
            <person name="Bouget F.Y."/>
            <person name="Carre I."/>
            <person name="Chateau A."/>
            <person name="Eyre-Walker A."/>
            <person name="Grimsley N."/>
            <person name="Moreau H."/>
            <person name="Piegu B."/>
            <person name="Rivals E."/>
            <person name="Schackwitz W."/>
            <person name="Van de Peer Y."/>
            <person name="Piganeau G."/>
        </authorList>
    </citation>
    <scope>NUCLEOTIDE SEQUENCE [LARGE SCALE GENOMIC DNA]</scope>
    <source>
        <strain evidence="4">OTTH 0595 / CCAP 157/2 / RCC745</strain>
    </source>
</reference>
<dbReference type="KEGG" id="ota:OT_ostta06g00710"/>
<dbReference type="Proteomes" id="UP000009170">
    <property type="component" value="Unassembled WGS sequence"/>
</dbReference>
<dbReference type="SMART" id="SM01411">
    <property type="entry name" value="Ephrin_rec_like"/>
    <property type="match status" value="2"/>
</dbReference>
<dbReference type="InterPro" id="IPR039181">
    <property type="entry name" value="Elapor1/2"/>
</dbReference>
<evidence type="ECO:0000256" key="1">
    <source>
        <dbReference type="SAM" id="MobiDB-lite"/>
    </source>
</evidence>
<keyword evidence="4" id="KW-1185">Reference proteome</keyword>
<feature type="domain" description="Tyrosine-protein kinase ephrin type A/B receptor-like" evidence="2">
    <location>
        <begin position="117"/>
        <end position="155"/>
    </location>
</feature>
<dbReference type="SUPFAM" id="SSF57184">
    <property type="entry name" value="Growth factor receptor domain"/>
    <property type="match status" value="1"/>
</dbReference>
<proteinExistence type="predicted"/>
<dbReference type="RefSeq" id="XP_022839156.1">
    <property type="nucleotide sequence ID" value="XM_022983947.1"/>
</dbReference>